<dbReference type="AlphaFoldDB" id="A0A835AA35"/>
<name>A0A835AA35_9POAL</name>
<proteinExistence type="predicted"/>
<organism evidence="1 2">
    <name type="scientific">Digitaria exilis</name>
    <dbReference type="NCBI Taxonomy" id="1010633"/>
    <lineage>
        <taxon>Eukaryota</taxon>
        <taxon>Viridiplantae</taxon>
        <taxon>Streptophyta</taxon>
        <taxon>Embryophyta</taxon>
        <taxon>Tracheophyta</taxon>
        <taxon>Spermatophyta</taxon>
        <taxon>Magnoliopsida</taxon>
        <taxon>Liliopsida</taxon>
        <taxon>Poales</taxon>
        <taxon>Poaceae</taxon>
        <taxon>PACMAD clade</taxon>
        <taxon>Panicoideae</taxon>
        <taxon>Panicodae</taxon>
        <taxon>Paniceae</taxon>
        <taxon>Anthephorinae</taxon>
        <taxon>Digitaria</taxon>
    </lineage>
</organism>
<evidence type="ECO:0000313" key="1">
    <source>
        <dbReference type="EMBL" id="KAF8647779.1"/>
    </source>
</evidence>
<reference evidence="1" key="1">
    <citation type="submission" date="2020-07" db="EMBL/GenBank/DDBJ databases">
        <title>Genome sequence and genetic diversity analysis of an under-domesticated orphan crop, white fonio (Digitaria exilis).</title>
        <authorList>
            <person name="Bennetzen J.L."/>
            <person name="Chen S."/>
            <person name="Ma X."/>
            <person name="Wang X."/>
            <person name="Yssel A.E.J."/>
            <person name="Chaluvadi S.R."/>
            <person name="Johnson M."/>
            <person name="Gangashetty P."/>
            <person name="Hamidou F."/>
            <person name="Sanogo M.D."/>
            <person name="Zwaenepoel A."/>
            <person name="Wallace J."/>
            <person name="Van De Peer Y."/>
            <person name="Van Deynze A."/>
        </authorList>
    </citation>
    <scope>NUCLEOTIDE SEQUENCE</scope>
    <source>
        <tissue evidence="1">Leaves</tissue>
    </source>
</reference>
<gene>
    <name evidence="1" type="ORF">HU200_065193</name>
</gene>
<comment type="caution">
    <text evidence="1">The sequence shown here is derived from an EMBL/GenBank/DDBJ whole genome shotgun (WGS) entry which is preliminary data.</text>
</comment>
<dbReference type="EMBL" id="JACEFO010002836">
    <property type="protein sequence ID" value="KAF8647779.1"/>
    <property type="molecule type" value="Genomic_DNA"/>
</dbReference>
<dbReference type="Proteomes" id="UP000636709">
    <property type="component" value="Unassembled WGS sequence"/>
</dbReference>
<evidence type="ECO:0000313" key="2">
    <source>
        <dbReference type="Proteomes" id="UP000636709"/>
    </source>
</evidence>
<dbReference type="OrthoDB" id="719360at2759"/>
<keyword evidence="2" id="KW-1185">Reference proteome</keyword>
<accession>A0A835AA35</accession>
<protein>
    <submittedName>
        <fullName evidence="1">Uncharacterized protein</fullName>
    </submittedName>
</protein>
<sequence>MACFIRCSYEDAEIVDVGDYVLTVRMLKPNVTEGFICDAVSPNYYSHLHVLFTFSMSNAPKPLAGY</sequence>